<dbReference type="InterPro" id="IPR041667">
    <property type="entry name" value="Cupin_8"/>
</dbReference>
<dbReference type="PANTHER" id="PTHR12461:SF105">
    <property type="entry name" value="HYPOXIA-INDUCIBLE FACTOR 1-ALPHA INHIBITOR"/>
    <property type="match status" value="1"/>
</dbReference>
<accession>A0A254MXP8</accession>
<dbReference type="InterPro" id="IPR014710">
    <property type="entry name" value="RmlC-like_jellyroll"/>
</dbReference>
<dbReference type="InterPro" id="IPR003347">
    <property type="entry name" value="JmjC_dom"/>
</dbReference>
<dbReference type="PROSITE" id="PS51184">
    <property type="entry name" value="JMJC"/>
    <property type="match status" value="1"/>
</dbReference>
<organism evidence="2 3">
    <name type="scientific">Roseateles puraquae</name>
    <dbReference type="NCBI Taxonomy" id="431059"/>
    <lineage>
        <taxon>Bacteria</taxon>
        <taxon>Pseudomonadati</taxon>
        <taxon>Pseudomonadota</taxon>
        <taxon>Betaproteobacteria</taxon>
        <taxon>Burkholderiales</taxon>
        <taxon>Sphaerotilaceae</taxon>
        <taxon>Roseateles</taxon>
    </lineage>
</organism>
<gene>
    <name evidence="2" type="ORF">CDO81_26830</name>
</gene>
<proteinExistence type="predicted"/>
<evidence type="ECO:0000313" key="2">
    <source>
        <dbReference type="EMBL" id="OWQ98115.1"/>
    </source>
</evidence>
<dbReference type="SUPFAM" id="SSF51197">
    <property type="entry name" value="Clavaminate synthase-like"/>
    <property type="match status" value="1"/>
</dbReference>
<name>A0A254MXP8_9BURK</name>
<sequence length="385" mass="42322">MTTRAPCAPRWPLRSSRAWPVCSPGSSARTTARSWTRCNPDRHGGQRMQPMKEIHGITRERFEREVVPAYEPVVLRGVVAHWPLVKQGEAGLEACLGYLSGFDAGRPVDALLARPDPTRAFGYSPDQASFNFLRDQRPYAALFEQLWRYSHFPDPPSLAAQSALVPEALPGLEAANPMPLLDAAIAPRLWVGNRATVPAHFDDSHNIACVAAGRRRFTLLPPACAPLLYLGPPDHAPTPAPMSVVPDLHTADRGRYPLLAEALAQAAVAELGPGDAVYIPPLWFHQVEALAPHLNLLMNYWWRPLAAPGRPDDLHLAALRLAMLALRHLPEAEREGWRALFGHYVFGAQGAALDHIPPAQRHLFGELDAAADAAQRADLVKRLTR</sequence>
<dbReference type="Gene3D" id="2.60.120.10">
    <property type="entry name" value="Jelly Rolls"/>
    <property type="match status" value="1"/>
</dbReference>
<keyword evidence="3" id="KW-1185">Reference proteome</keyword>
<evidence type="ECO:0000259" key="1">
    <source>
        <dbReference type="PROSITE" id="PS51184"/>
    </source>
</evidence>
<dbReference type="Pfam" id="PF13621">
    <property type="entry name" value="Cupin_8"/>
    <property type="match status" value="1"/>
</dbReference>
<dbReference type="PANTHER" id="PTHR12461">
    <property type="entry name" value="HYPOXIA-INDUCIBLE FACTOR 1 ALPHA INHIBITOR-RELATED"/>
    <property type="match status" value="1"/>
</dbReference>
<dbReference type="AlphaFoldDB" id="A0A254MXP8"/>
<dbReference type="EMBL" id="NISI01000023">
    <property type="protein sequence ID" value="OWQ98115.1"/>
    <property type="molecule type" value="Genomic_DNA"/>
</dbReference>
<evidence type="ECO:0000313" key="3">
    <source>
        <dbReference type="Proteomes" id="UP000197446"/>
    </source>
</evidence>
<dbReference type="SMART" id="SM00558">
    <property type="entry name" value="JmjC"/>
    <property type="match status" value="1"/>
</dbReference>
<dbReference type="Proteomes" id="UP000197446">
    <property type="component" value="Unassembled WGS sequence"/>
</dbReference>
<protein>
    <recommendedName>
        <fullName evidence="1">JmjC domain-containing protein</fullName>
    </recommendedName>
</protein>
<feature type="domain" description="JmjC" evidence="1">
    <location>
        <begin position="141"/>
        <end position="317"/>
    </location>
</feature>
<comment type="caution">
    <text evidence="2">The sequence shown here is derived from an EMBL/GenBank/DDBJ whole genome shotgun (WGS) entry which is preliminary data.</text>
</comment>
<reference evidence="2 3" key="1">
    <citation type="journal article" date="2007" name="Int. J. Syst. Evol. Microbiol.">
        <title>Description of Pelomonas aquatica sp. nov. and Pelomonas puraquae sp. nov., isolated from industrial and haemodialysis water.</title>
        <authorList>
            <person name="Gomila M."/>
            <person name="Bowien B."/>
            <person name="Falsen E."/>
            <person name="Moore E.R."/>
            <person name="Lalucat J."/>
        </authorList>
    </citation>
    <scope>NUCLEOTIDE SEQUENCE [LARGE SCALE GENOMIC DNA]</scope>
    <source>
        <strain evidence="2 3">CCUG 52769</strain>
    </source>
</reference>